<keyword evidence="2" id="KW-1185">Reference proteome</keyword>
<reference evidence="1 2" key="1">
    <citation type="journal article" date="2021" name="Elife">
        <title>Chloroplast acquisition without the gene transfer in kleptoplastic sea slugs, Plakobranchus ocellatus.</title>
        <authorList>
            <person name="Maeda T."/>
            <person name="Takahashi S."/>
            <person name="Yoshida T."/>
            <person name="Shimamura S."/>
            <person name="Takaki Y."/>
            <person name="Nagai Y."/>
            <person name="Toyoda A."/>
            <person name="Suzuki Y."/>
            <person name="Arimoto A."/>
            <person name="Ishii H."/>
            <person name="Satoh N."/>
            <person name="Nishiyama T."/>
            <person name="Hasebe M."/>
            <person name="Maruyama T."/>
            <person name="Minagawa J."/>
            <person name="Obokata J."/>
            <person name="Shigenobu S."/>
        </authorList>
    </citation>
    <scope>NUCLEOTIDE SEQUENCE [LARGE SCALE GENOMIC DNA]</scope>
</reference>
<accession>A0AAV3ZTH7</accession>
<gene>
    <name evidence="1" type="ORF">PoB_002564500</name>
</gene>
<protein>
    <submittedName>
        <fullName evidence="1">Uncharacterized protein</fullName>
    </submittedName>
</protein>
<dbReference type="AlphaFoldDB" id="A0AAV3ZTH7"/>
<comment type="caution">
    <text evidence="1">The sequence shown here is derived from an EMBL/GenBank/DDBJ whole genome shotgun (WGS) entry which is preliminary data.</text>
</comment>
<proteinExistence type="predicted"/>
<name>A0AAV3ZTH7_9GAST</name>
<dbReference type="Proteomes" id="UP000735302">
    <property type="component" value="Unassembled WGS sequence"/>
</dbReference>
<evidence type="ECO:0000313" key="2">
    <source>
        <dbReference type="Proteomes" id="UP000735302"/>
    </source>
</evidence>
<organism evidence="1 2">
    <name type="scientific">Plakobranchus ocellatus</name>
    <dbReference type="NCBI Taxonomy" id="259542"/>
    <lineage>
        <taxon>Eukaryota</taxon>
        <taxon>Metazoa</taxon>
        <taxon>Spiralia</taxon>
        <taxon>Lophotrochozoa</taxon>
        <taxon>Mollusca</taxon>
        <taxon>Gastropoda</taxon>
        <taxon>Heterobranchia</taxon>
        <taxon>Euthyneura</taxon>
        <taxon>Panpulmonata</taxon>
        <taxon>Sacoglossa</taxon>
        <taxon>Placobranchoidea</taxon>
        <taxon>Plakobranchidae</taxon>
        <taxon>Plakobranchus</taxon>
    </lineage>
</organism>
<evidence type="ECO:0000313" key="1">
    <source>
        <dbReference type="EMBL" id="GFN99139.1"/>
    </source>
</evidence>
<dbReference type="EMBL" id="BLXT01002947">
    <property type="protein sequence ID" value="GFN99139.1"/>
    <property type="molecule type" value="Genomic_DNA"/>
</dbReference>
<sequence length="99" mass="11191">MAPSHVTNLTPTRVTTPIKCHEKTNFSTITTFKPQTISPLLPRASILWRELLPITQPFIRRANHQLNTQIKKQRELLPLHFRCGAPGPTSCVRESLPLG</sequence>